<keyword evidence="2" id="KW-1185">Reference proteome</keyword>
<proteinExistence type="predicted"/>
<evidence type="ECO:0000313" key="2">
    <source>
        <dbReference type="Proteomes" id="UP001387293"/>
    </source>
</evidence>
<accession>A0ABU8L7T9</accession>
<gene>
    <name evidence="1" type="ORF">O7A60_30505</name>
</gene>
<reference evidence="1 2" key="1">
    <citation type="submission" date="2022-12" db="EMBL/GenBank/DDBJ databases">
        <authorList>
            <person name="Muema E."/>
        </authorList>
    </citation>
    <scope>NUCLEOTIDE SEQUENCE [LARGE SCALE GENOMIC DNA]</scope>
    <source>
        <strain evidence="2">1326</strain>
    </source>
</reference>
<dbReference type="RefSeq" id="WP_337109374.1">
    <property type="nucleotide sequence ID" value="NZ_JAPYKS010000047.1"/>
</dbReference>
<sequence length="349" mass="38907">MFERKTLFVVGAGASSELDMPMGGALANIIGDKLQPQGTDVRASLGDAHLTRAINLLANNSDERGARFFKAAQLISRAMPQTISIDNFLHAHADNEILIQTGKLAIAASILEAERTTKLYVGRDTDQVSFRAVPDTWHRTFCKMLCEGAQRTDLDHLFENVSIITFNYDRCIEHYLVQQLAVYFDLTWQRARDLTNKLTIIHPYGQVGKLDWQDSPMVSVDFGQQPPAQDLPAVAAQIRTFTERVDDADAMDTIYYLINEAKIIVYLGFSYGDMNMELMTTPGHAAPKQILGTSYGISVPNADVIKHAIADSMGENVLPEHALLVNCKSNQLLYDYWRPILKGRRGSGR</sequence>
<protein>
    <recommendedName>
        <fullName evidence="3">SIR2-like domain-containing protein</fullName>
    </recommendedName>
</protein>
<evidence type="ECO:0008006" key="3">
    <source>
        <dbReference type="Google" id="ProtNLM"/>
    </source>
</evidence>
<dbReference type="Proteomes" id="UP001387293">
    <property type="component" value="Unassembled WGS sequence"/>
</dbReference>
<dbReference type="EMBL" id="JAPYKS010000047">
    <property type="protein sequence ID" value="MEI9413044.1"/>
    <property type="molecule type" value="Genomic_DNA"/>
</dbReference>
<name>A0ABU8L7T9_9HYPH</name>
<comment type="caution">
    <text evidence="1">The sequence shown here is derived from an EMBL/GenBank/DDBJ whole genome shotgun (WGS) entry which is preliminary data.</text>
</comment>
<organism evidence="1 2">
    <name type="scientific">Mesorhizobium salmacidum</name>
    <dbReference type="NCBI Taxonomy" id="3015171"/>
    <lineage>
        <taxon>Bacteria</taxon>
        <taxon>Pseudomonadati</taxon>
        <taxon>Pseudomonadota</taxon>
        <taxon>Alphaproteobacteria</taxon>
        <taxon>Hyphomicrobiales</taxon>
        <taxon>Phyllobacteriaceae</taxon>
        <taxon>Mesorhizobium</taxon>
    </lineage>
</organism>
<evidence type="ECO:0000313" key="1">
    <source>
        <dbReference type="EMBL" id="MEI9413044.1"/>
    </source>
</evidence>